<dbReference type="PANTHER" id="PTHR43302">
    <property type="entry name" value="TRANSPORTER ARSB-RELATED"/>
    <property type="match status" value="1"/>
</dbReference>
<feature type="transmembrane region" description="Helical" evidence="8">
    <location>
        <begin position="315"/>
        <end position="342"/>
    </location>
</feature>
<evidence type="ECO:0000256" key="3">
    <source>
        <dbReference type="ARBA" id="ARBA00022448"/>
    </source>
</evidence>
<keyword evidence="6 8" id="KW-1133">Transmembrane helix</keyword>
<gene>
    <name evidence="10" type="ORF">KIH39_08515</name>
</gene>
<feature type="transmembrane region" description="Helical" evidence="8">
    <location>
        <begin position="394"/>
        <end position="415"/>
    </location>
</feature>
<feature type="domain" description="Citrate transporter-like" evidence="9">
    <location>
        <begin position="24"/>
        <end position="363"/>
    </location>
</feature>
<keyword evidence="11" id="KW-1185">Reference proteome</keyword>
<dbReference type="Pfam" id="PF03600">
    <property type="entry name" value="CitMHS"/>
    <property type="match status" value="1"/>
</dbReference>
<dbReference type="PRINTS" id="PR00758">
    <property type="entry name" value="ARSENICPUMP"/>
</dbReference>
<evidence type="ECO:0000256" key="2">
    <source>
        <dbReference type="ARBA" id="ARBA00009843"/>
    </source>
</evidence>
<accession>A0A8E6BBP2</accession>
<evidence type="ECO:0000313" key="10">
    <source>
        <dbReference type="EMBL" id="QVL33935.1"/>
    </source>
</evidence>
<evidence type="ECO:0000313" key="11">
    <source>
        <dbReference type="Proteomes" id="UP000676194"/>
    </source>
</evidence>
<dbReference type="CDD" id="cd01117">
    <property type="entry name" value="YbiR_permease"/>
    <property type="match status" value="1"/>
</dbReference>
<reference evidence="10" key="1">
    <citation type="submission" date="2021-05" db="EMBL/GenBank/DDBJ databases">
        <title>Complete genome sequence of the cellulolytic planctomycete Telmatocola sphagniphila SP2T and characterization of the first cellulase from planctomycetes.</title>
        <authorList>
            <person name="Rakitin A.L."/>
            <person name="Beletsky A.V."/>
            <person name="Naumoff D.G."/>
            <person name="Kulichevskaya I.S."/>
            <person name="Mardanov A.V."/>
            <person name="Ravin N.V."/>
            <person name="Dedysh S.N."/>
        </authorList>
    </citation>
    <scope>NUCLEOTIDE SEQUENCE</scope>
    <source>
        <strain evidence="10">SP2T</strain>
    </source>
</reference>
<feature type="transmembrane region" description="Helical" evidence="8">
    <location>
        <begin position="276"/>
        <end position="294"/>
    </location>
</feature>
<evidence type="ECO:0000256" key="6">
    <source>
        <dbReference type="ARBA" id="ARBA00022989"/>
    </source>
</evidence>
<keyword evidence="5 8" id="KW-0812">Transmembrane</keyword>
<protein>
    <submittedName>
        <fullName evidence="10">Anion transporter</fullName>
    </submittedName>
</protein>
<feature type="transmembrane region" description="Helical" evidence="8">
    <location>
        <begin position="34"/>
        <end position="51"/>
    </location>
</feature>
<dbReference type="EMBL" id="CP074694">
    <property type="protein sequence ID" value="QVL33935.1"/>
    <property type="molecule type" value="Genomic_DNA"/>
</dbReference>
<evidence type="ECO:0000256" key="4">
    <source>
        <dbReference type="ARBA" id="ARBA00022475"/>
    </source>
</evidence>
<feature type="transmembrane region" description="Helical" evidence="8">
    <location>
        <begin position="6"/>
        <end position="22"/>
    </location>
</feature>
<keyword evidence="4" id="KW-1003">Cell membrane</keyword>
<organism evidence="10 11">
    <name type="scientific">Telmatocola sphagniphila</name>
    <dbReference type="NCBI Taxonomy" id="1123043"/>
    <lineage>
        <taxon>Bacteria</taxon>
        <taxon>Pseudomonadati</taxon>
        <taxon>Planctomycetota</taxon>
        <taxon>Planctomycetia</taxon>
        <taxon>Gemmatales</taxon>
        <taxon>Gemmataceae</taxon>
    </lineage>
</organism>
<evidence type="ECO:0000256" key="1">
    <source>
        <dbReference type="ARBA" id="ARBA00004651"/>
    </source>
</evidence>
<evidence type="ECO:0000256" key="7">
    <source>
        <dbReference type="ARBA" id="ARBA00023136"/>
    </source>
</evidence>
<feature type="transmembrane region" description="Helical" evidence="8">
    <location>
        <begin position="237"/>
        <end position="264"/>
    </location>
</feature>
<feature type="transmembrane region" description="Helical" evidence="8">
    <location>
        <begin position="98"/>
        <end position="128"/>
    </location>
</feature>
<evidence type="ECO:0000259" key="9">
    <source>
        <dbReference type="Pfam" id="PF03600"/>
    </source>
</evidence>
<dbReference type="GO" id="GO:0005886">
    <property type="term" value="C:plasma membrane"/>
    <property type="evidence" value="ECO:0007669"/>
    <property type="project" value="UniProtKB-SubCell"/>
</dbReference>
<proteinExistence type="inferred from homology"/>
<dbReference type="RefSeq" id="WP_213498911.1">
    <property type="nucleotide sequence ID" value="NZ_CP074694.1"/>
</dbReference>
<dbReference type="InterPro" id="IPR000802">
    <property type="entry name" value="Arsenical_pump_ArsB"/>
</dbReference>
<keyword evidence="3" id="KW-0813">Transport</keyword>
<feature type="transmembrane region" description="Helical" evidence="8">
    <location>
        <begin position="181"/>
        <end position="200"/>
    </location>
</feature>
<feature type="transmembrane region" description="Helical" evidence="8">
    <location>
        <begin position="354"/>
        <end position="382"/>
    </location>
</feature>
<dbReference type="KEGG" id="tsph:KIH39_08515"/>
<dbReference type="GO" id="GO:0015105">
    <property type="term" value="F:arsenite transmembrane transporter activity"/>
    <property type="evidence" value="ECO:0007669"/>
    <property type="project" value="InterPro"/>
</dbReference>
<keyword evidence="7 8" id="KW-0472">Membrane</keyword>
<dbReference type="InterPro" id="IPR004680">
    <property type="entry name" value="Cit_transptr-like_dom"/>
</dbReference>
<evidence type="ECO:0000256" key="8">
    <source>
        <dbReference type="SAM" id="Phobius"/>
    </source>
</evidence>
<dbReference type="PANTHER" id="PTHR43302:SF5">
    <property type="entry name" value="TRANSPORTER ARSB-RELATED"/>
    <property type="match status" value="1"/>
</dbReference>
<name>A0A8E6BBP2_9BACT</name>
<dbReference type="Proteomes" id="UP000676194">
    <property type="component" value="Chromosome"/>
</dbReference>
<comment type="subcellular location">
    <subcellularLocation>
        <location evidence="1">Cell membrane</location>
        <topology evidence="1">Multi-pass membrane protein</topology>
    </subcellularLocation>
</comment>
<sequence>MFDRNVLLTWVIFAVTYFGLALGKFPGLRIDRAGIAWVGAAAMMAFGLVNFDEAIQAIDFATLALLLGMMAVVAFLHRAGFFEILAGWALGRFRKPKALLATTMGLSGFLSALLVNDVVCLALTPLVLQLTRQLRIDPKPQLIGLAIASNVGSTATLTGNPQNMIIGGLSHISYLHFAAKLAPIAILSLIAAYGILLLVYRNSLSSGAETTEDKKENTPSKPMHFARRFLLIKSLSVTVSAVVLFFAGVSMSIVALSAAAVLFLGRIKPKKIYDRIDWSLLLLFAGLFVVVHVFDIRILSHAGVENWKFLRDYPISFLSAISALLSNLVSNVPAVLLFKPIIPTLPSEMQETAWLALAMSSTLAGNLTILGSIANLIVVEIARKEGISISILEYCRAGVPVTILSIFIGIGWLNLVHH</sequence>
<feature type="transmembrane region" description="Helical" evidence="8">
    <location>
        <begin position="57"/>
        <end position="77"/>
    </location>
</feature>
<dbReference type="AlphaFoldDB" id="A0A8E6BBP2"/>
<comment type="similarity">
    <text evidence="2">Belongs to the CitM (TC 2.A.11) transporter family.</text>
</comment>
<evidence type="ECO:0000256" key="5">
    <source>
        <dbReference type="ARBA" id="ARBA00022692"/>
    </source>
</evidence>